<gene>
    <name evidence="7" type="ORF">NRE15_06580</name>
</gene>
<dbReference type="PANTHER" id="PTHR42771:SF2">
    <property type="entry name" value="IRON(3+)-HYDROXAMATE IMPORT ATP-BINDING PROTEIN FHUC"/>
    <property type="match status" value="1"/>
</dbReference>
<proteinExistence type="predicted"/>
<dbReference type="EMBL" id="CP102453">
    <property type="protein sequence ID" value="UUX35305.1"/>
    <property type="molecule type" value="Genomic_DNA"/>
</dbReference>
<feature type="domain" description="ATPase AAA-type core" evidence="6">
    <location>
        <begin position="37"/>
        <end position="169"/>
    </location>
</feature>
<dbReference type="Pfam" id="PF13304">
    <property type="entry name" value="AAA_21"/>
    <property type="match status" value="1"/>
</dbReference>
<keyword evidence="4" id="KW-0406">Ion transport</keyword>
<reference evidence="7 8" key="1">
    <citation type="submission" date="2022-08" db="EMBL/GenBank/DDBJ databases">
        <title>Aerococcaceae sp. nov isolated from spoiled eye mask.</title>
        <authorList>
            <person name="Zhou G."/>
            <person name="Xie X.-B."/>
            <person name="Shi Q.-S."/>
            <person name="Wang Y.-S."/>
            <person name="Wen X."/>
            <person name="Peng H."/>
            <person name="Yang X.-J."/>
            <person name="Tao H.-B."/>
            <person name="Huang X.-M."/>
        </authorList>
    </citation>
    <scope>NUCLEOTIDE SEQUENCE [LARGE SCALE GENOMIC DNA]</scope>
    <source>
        <strain evidence="8">DM20194951</strain>
    </source>
</reference>
<name>A0ABY5P9M8_9LACT</name>
<evidence type="ECO:0000313" key="8">
    <source>
        <dbReference type="Proteomes" id="UP001315967"/>
    </source>
</evidence>
<dbReference type="PANTHER" id="PTHR42771">
    <property type="entry name" value="IRON(3+)-HYDROXAMATE IMPORT ATP-BINDING PROTEIN FHUC"/>
    <property type="match status" value="1"/>
</dbReference>
<keyword evidence="5" id="KW-0472">Membrane</keyword>
<organism evidence="7 8">
    <name type="scientific">Fundicoccus culcitae</name>
    <dbReference type="NCBI Taxonomy" id="2969821"/>
    <lineage>
        <taxon>Bacteria</taxon>
        <taxon>Bacillati</taxon>
        <taxon>Bacillota</taxon>
        <taxon>Bacilli</taxon>
        <taxon>Lactobacillales</taxon>
        <taxon>Aerococcaceae</taxon>
        <taxon>Fundicoccus</taxon>
    </lineage>
</organism>
<dbReference type="Proteomes" id="UP001315967">
    <property type="component" value="Chromosome"/>
</dbReference>
<dbReference type="SUPFAM" id="SSF52540">
    <property type="entry name" value="P-loop containing nucleoside triphosphate hydrolases"/>
    <property type="match status" value="1"/>
</dbReference>
<evidence type="ECO:0000256" key="4">
    <source>
        <dbReference type="ARBA" id="ARBA00023065"/>
    </source>
</evidence>
<comment type="subcellular location">
    <subcellularLocation>
        <location evidence="1">Cell membrane</location>
        <topology evidence="1">Peripheral membrane protein</topology>
    </subcellularLocation>
</comment>
<sequence>METIAYEAQAITLSNRGFDQLTEYKWIDAFAQSFKLIWTNKRNSGFFFRADDFITFVRETKERQQEAIDALAEIDRRDPQGHSLERMPYANALYEMKQLYPTDLSDLSHGQSFMSLFQARLRPNALYILDEPETPLSPQNQLSLLYLIDDYAKQGSQFIISTHSPILMAYPEADLYEISVQGITPTKYHDIEHVQFMQNFMQDPQRFMYHMFK</sequence>
<dbReference type="InterPro" id="IPR051535">
    <property type="entry name" value="Siderophore_ABC-ATPase"/>
</dbReference>
<evidence type="ECO:0000313" key="7">
    <source>
        <dbReference type="EMBL" id="UUX35305.1"/>
    </source>
</evidence>
<evidence type="ECO:0000256" key="1">
    <source>
        <dbReference type="ARBA" id="ARBA00004202"/>
    </source>
</evidence>
<keyword evidence="3" id="KW-1003">Cell membrane</keyword>
<keyword evidence="2" id="KW-0813">Transport</keyword>
<accession>A0ABY5P9M8</accession>
<evidence type="ECO:0000256" key="2">
    <source>
        <dbReference type="ARBA" id="ARBA00022448"/>
    </source>
</evidence>
<dbReference type="InterPro" id="IPR027417">
    <property type="entry name" value="P-loop_NTPase"/>
</dbReference>
<keyword evidence="8" id="KW-1185">Reference proteome</keyword>
<evidence type="ECO:0000256" key="5">
    <source>
        <dbReference type="ARBA" id="ARBA00023136"/>
    </source>
</evidence>
<dbReference type="Gene3D" id="3.40.50.300">
    <property type="entry name" value="P-loop containing nucleotide triphosphate hydrolases"/>
    <property type="match status" value="1"/>
</dbReference>
<evidence type="ECO:0000259" key="6">
    <source>
        <dbReference type="Pfam" id="PF13304"/>
    </source>
</evidence>
<evidence type="ECO:0000256" key="3">
    <source>
        <dbReference type="ARBA" id="ARBA00022475"/>
    </source>
</evidence>
<protein>
    <submittedName>
        <fullName evidence="7">AAA family ATPase</fullName>
    </submittedName>
</protein>
<dbReference type="InterPro" id="IPR003959">
    <property type="entry name" value="ATPase_AAA_core"/>
</dbReference>